<dbReference type="AlphaFoldDB" id="A0A9P4UQW4"/>
<gene>
    <name evidence="2" type="ORF">K431DRAFT_284832</name>
</gene>
<evidence type="ECO:0000313" key="3">
    <source>
        <dbReference type="Proteomes" id="UP000799441"/>
    </source>
</evidence>
<protein>
    <submittedName>
        <fullName evidence="2">Uncharacterized protein</fullName>
    </submittedName>
</protein>
<keyword evidence="3" id="KW-1185">Reference proteome</keyword>
<evidence type="ECO:0000313" key="2">
    <source>
        <dbReference type="EMBL" id="KAF2721455.1"/>
    </source>
</evidence>
<name>A0A9P4UQW4_9PEZI</name>
<dbReference type="OrthoDB" id="5431248at2759"/>
<feature type="compositionally biased region" description="Basic and acidic residues" evidence="1">
    <location>
        <begin position="123"/>
        <end position="133"/>
    </location>
</feature>
<feature type="region of interest" description="Disordered" evidence="1">
    <location>
        <begin position="1"/>
        <end position="261"/>
    </location>
</feature>
<evidence type="ECO:0000256" key="1">
    <source>
        <dbReference type="SAM" id="MobiDB-lite"/>
    </source>
</evidence>
<accession>A0A9P4UQW4</accession>
<dbReference type="EMBL" id="MU003790">
    <property type="protein sequence ID" value="KAF2721455.1"/>
    <property type="molecule type" value="Genomic_DNA"/>
</dbReference>
<dbReference type="Proteomes" id="UP000799441">
    <property type="component" value="Unassembled WGS sequence"/>
</dbReference>
<feature type="compositionally biased region" description="Low complexity" evidence="1">
    <location>
        <begin position="209"/>
        <end position="239"/>
    </location>
</feature>
<sequence>MDGEDLPIPVSEETAGADTHGSGDDGIGVATCVPPPSPPTARHSRPALNFSRPRPASSYEQPKLRRETSSVQSIQAFHDPNAELFDPHPTDSQPSTPSAAGEFTWDAETGELKSNETKQPPQKKRDAYFDEIQRATQGSQPRGPPRVRTPSNATQTTSSSSSSSSKRRTAELPAEVPPLESREPRPRPGPHRRVSSTPKFQPRSILKNASQADRSSSQASTSSLGETTGSHHTISTSSSLNDGGDGKGYGVDGNWTSSNYDISGMSEEKIKKLEKKGINPKLYAEMKGAGKKGKGKRWVGTLTGNSFIA</sequence>
<proteinExistence type="predicted"/>
<reference evidence="2" key="1">
    <citation type="journal article" date="2020" name="Stud. Mycol.">
        <title>101 Dothideomycetes genomes: a test case for predicting lifestyles and emergence of pathogens.</title>
        <authorList>
            <person name="Haridas S."/>
            <person name="Albert R."/>
            <person name="Binder M."/>
            <person name="Bloem J."/>
            <person name="Labutti K."/>
            <person name="Salamov A."/>
            <person name="Andreopoulos B."/>
            <person name="Baker S."/>
            <person name="Barry K."/>
            <person name="Bills G."/>
            <person name="Bluhm B."/>
            <person name="Cannon C."/>
            <person name="Castanera R."/>
            <person name="Culley D."/>
            <person name="Daum C."/>
            <person name="Ezra D."/>
            <person name="Gonzalez J."/>
            <person name="Henrissat B."/>
            <person name="Kuo A."/>
            <person name="Liang C."/>
            <person name="Lipzen A."/>
            <person name="Lutzoni F."/>
            <person name="Magnuson J."/>
            <person name="Mondo S."/>
            <person name="Nolan M."/>
            <person name="Ohm R."/>
            <person name="Pangilinan J."/>
            <person name="Park H.-J."/>
            <person name="Ramirez L."/>
            <person name="Alfaro M."/>
            <person name="Sun H."/>
            <person name="Tritt A."/>
            <person name="Yoshinaga Y."/>
            <person name="Zwiers L.-H."/>
            <person name="Turgeon B."/>
            <person name="Goodwin S."/>
            <person name="Spatafora J."/>
            <person name="Crous P."/>
            <person name="Grigoriev I."/>
        </authorList>
    </citation>
    <scope>NUCLEOTIDE SEQUENCE</scope>
    <source>
        <strain evidence="2">CBS 116435</strain>
    </source>
</reference>
<comment type="caution">
    <text evidence="2">The sequence shown here is derived from an EMBL/GenBank/DDBJ whole genome shotgun (WGS) entry which is preliminary data.</text>
</comment>
<organism evidence="2 3">
    <name type="scientific">Polychaeton citri CBS 116435</name>
    <dbReference type="NCBI Taxonomy" id="1314669"/>
    <lineage>
        <taxon>Eukaryota</taxon>
        <taxon>Fungi</taxon>
        <taxon>Dikarya</taxon>
        <taxon>Ascomycota</taxon>
        <taxon>Pezizomycotina</taxon>
        <taxon>Dothideomycetes</taxon>
        <taxon>Dothideomycetidae</taxon>
        <taxon>Capnodiales</taxon>
        <taxon>Capnodiaceae</taxon>
        <taxon>Polychaeton</taxon>
    </lineage>
</organism>